<gene>
    <name evidence="1" type="ORF">JR316_003908</name>
</gene>
<proteinExistence type="predicted"/>
<name>A0A8H7Y171_PSICU</name>
<evidence type="ECO:0008006" key="2">
    <source>
        <dbReference type="Google" id="ProtNLM"/>
    </source>
</evidence>
<accession>A0A8H7Y171</accession>
<dbReference type="Gene3D" id="3.80.10.10">
    <property type="entry name" value="Ribonuclease Inhibitor"/>
    <property type="match status" value="1"/>
</dbReference>
<comment type="caution">
    <text evidence="1">The sequence shown here is derived from an EMBL/GenBank/DDBJ whole genome shotgun (WGS) entry which is preliminary data.</text>
</comment>
<dbReference type="InterPro" id="IPR032675">
    <property type="entry name" value="LRR_dom_sf"/>
</dbReference>
<evidence type="ECO:0000313" key="1">
    <source>
        <dbReference type="EMBL" id="KAG5171820.1"/>
    </source>
</evidence>
<sequence>MCLPLVFKHSKLLISTDPRHPRWYSRQLERLERSTALSESAHANLVRILTLSYDHKITRRATDEDSAAMKILYPRFIDTCLKILPSFPNLRVVHISGNKNVDKEIMVALSALPNLDELDISPAEFGVHKLPKGVRVQVRKLEIYSTHDYNPNKAATTLDVFCGQRLEELIVFSNAYTPKITKSLMAQNNCTLLKSIHLRLRQHQFAALVPFFISASSLESIHLGFAVRHDEPWIEIPRPPPLPTSALKRLTSFSGNDVPIMTIVPRRPVKRLAISKLPPATILPPSMLPRESKIVLADLLRTDPSLRLTHLEFNDDYGDDVMEVDILESVVLHAPYISSLSLSIGVNGGPRILGDPFDETLEVTVDDVDLIGYTDREMISHHEYQYLAQFKRHEDFMVRNKYPHYDNQKLNIVAESNALDSCT</sequence>
<dbReference type="OrthoDB" id="3058282at2759"/>
<dbReference type="EMBL" id="JAFIQS010000003">
    <property type="protein sequence ID" value="KAG5171820.1"/>
    <property type="molecule type" value="Genomic_DNA"/>
</dbReference>
<protein>
    <recommendedName>
        <fullName evidence="2">F-box domain-containing protein</fullName>
    </recommendedName>
</protein>
<dbReference type="SUPFAM" id="SSF52047">
    <property type="entry name" value="RNI-like"/>
    <property type="match status" value="1"/>
</dbReference>
<reference evidence="1" key="1">
    <citation type="submission" date="2021-02" db="EMBL/GenBank/DDBJ databases">
        <title>Psilocybe cubensis genome.</title>
        <authorList>
            <person name="Mckernan K.J."/>
            <person name="Crawford S."/>
            <person name="Trippe A."/>
            <person name="Kane L.T."/>
            <person name="Mclaughlin S."/>
        </authorList>
    </citation>
    <scope>NUCLEOTIDE SEQUENCE [LARGE SCALE GENOMIC DNA]</scope>
    <source>
        <strain evidence="1">MGC-MH-2018</strain>
    </source>
</reference>
<dbReference type="AlphaFoldDB" id="A0A8H7Y171"/>
<organism evidence="1">
    <name type="scientific">Psilocybe cubensis</name>
    <name type="common">Psychedelic mushroom</name>
    <name type="synonym">Stropharia cubensis</name>
    <dbReference type="NCBI Taxonomy" id="181762"/>
    <lineage>
        <taxon>Eukaryota</taxon>
        <taxon>Fungi</taxon>
        <taxon>Dikarya</taxon>
        <taxon>Basidiomycota</taxon>
        <taxon>Agaricomycotina</taxon>
        <taxon>Agaricomycetes</taxon>
        <taxon>Agaricomycetidae</taxon>
        <taxon>Agaricales</taxon>
        <taxon>Agaricineae</taxon>
        <taxon>Strophariaceae</taxon>
        <taxon>Psilocybe</taxon>
    </lineage>
</organism>